<dbReference type="EMBL" id="FPLD01000086">
    <property type="protein sequence ID" value="SGZ07429.1"/>
    <property type="molecule type" value="Genomic_DNA"/>
</dbReference>
<name>A0A090IEY1_9GAMM</name>
<dbReference type="InterPro" id="IPR027961">
    <property type="entry name" value="DUF4442"/>
</dbReference>
<dbReference type="KEGG" id="mvs:MVIS_3068"/>
<dbReference type="EMBL" id="FPLJ01000065">
    <property type="protein sequence ID" value="SGY95442.1"/>
    <property type="molecule type" value="Genomic_DNA"/>
</dbReference>
<dbReference type="Gene3D" id="3.10.129.10">
    <property type="entry name" value="Hotdog Thioesterase"/>
    <property type="match status" value="1"/>
</dbReference>
<keyword evidence="3" id="KW-1185">Reference proteome</keyword>
<organism evidence="2 4">
    <name type="scientific">Moritella viscosa</name>
    <dbReference type="NCBI Taxonomy" id="80854"/>
    <lineage>
        <taxon>Bacteria</taxon>
        <taxon>Pseudomonadati</taxon>
        <taxon>Pseudomonadota</taxon>
        <taxon>Gammaproteobacteria</taxon>
        <taxon>Alteromonadales</taxon>
        <taxon>Moritellaceae</taxon>
        <taxon>Moritella</taxon>
    </lineage>
</organism>
<dbReference type="AlphaFoldDB" id="A0A090IEY1"/>
<evidence type="ECO:0008006" key="5">
    <source>
        <dbReference type="Google" id="ProtNLM"/>
    </source>
</evidence>
<dbReference type="InterPro" id="IPR029069">
    <property type="entry name" value="HotDog_dom_sf"/>
</dbReference>
<dbReference type="RefSeq" id="WP_045111127.1">
    <property type="nucleotide sequence ID" value="NZ_CAWQZC010000031.1"/>
</dbReference>
<evidence type="ECO:0000313" key="2">
    <source>
        <dbReference type="EMBL" id="SGZ07429.1"/>
    </source>
</evidence>
<dbReference type="GeneID" id="61296828"/>
<proteinExistence type="predicted"/>
<evidence type="ECO:0000313" key="3">
    <source>
        <dbReference type="Proteomes" id="UP000182660"/>
    </source>
</evidence>
<evidence type="ECO:0000313" key="4">
    <source>
        <dbReference type="Proteomes" id="UP000183794"/>
    </source>
</evidence>
<dbReference type="HOGENOM" id="CLU_116159_0_0_6"/>
<reference evidence="1 3" key="1">
    <citation type="submission" date="2016-11" db="EMBL/GenBank/DDBJ databases">
        <authorList>
            <person name="Klemetsen T."/>
        </authorList>
    </citation>
    <scope>NUCLEOTIDE SEQUENCE [LARGE SCALE GENOMIC DNA]</scope>
    <source>
        <strain evidence="1">MT 2528</strain>
    </source>
</reference>
<gene>
    <name evidence="1" type="ORF">MT2528_2992</name>
    <name evidence="2" type="ORF">NVI5450_3188</name>
</gene>
<accession>A0A090IEY1</accession>
<reference evidence="2 4" key="2">
    <citation type="submission" date="2016-11" db="EMBL/GenBank/DDBJ databases">
        <authorList>
            <person name="Jaros S."/>
            <person name="Januszkiewicz K."/>
            <person name="Wedrychowicz H."/>
        </authorList>
    </citation>
    <scope>NUCLEOTIDE SEQUENCE [LARGE SCALE GENOMIC DNA]</scope>
    <source>
        <strain evidence="2">NVI 5450</strain>
    </source>
</reference>
<dbReference type="OrthoDB" id="9814774at2"/>
<sequence>MQQLFKYSKVIQSGLNMWPPFRGAGIRIDELSADYLRCSVSLKFRWWNKNANRTQYGGSMFSMTDPIYPLMFMGILGKEYVVWDKAAEIEYIAPGKERLLAEFELSPQQIADIRDATKTGRKIFPQFDVLIKDANGTEVAKIKRTLYIRKKEKYCLSETAVA</sequence>
<dbReference type="Proteomes" id="UP000182660">
    <property type="component" value="Unassembled WGS sequence"/>
</dbReference>
<dbReference type="SUPFAM" id="SSF54637">
    <property type="entry name" value="Thioesterase/thiol ester dehydrase-isomerase"/>
    <property type="match status" value="1"/>
</dbReference>
<dbReference type="Pfam" id="PF14539">
    <property type="entry name" value="DUF4442"/>
    <property type="match status" value="1"/>
</dbReference>
<dbReference type="Proteomes" id="UP000183794">
    <property type="component" value="Unassembled WGS sequence"/>
</dbReference>
<protein>
    <recommendedName>
        <fullName evidence="5">DUF4442 domain-containing protein</fullName>
    </recommendedName>
</protein>
<evidence type="ECO:0000313" key="1">
    <source>
        <dbReference type="EMBL" id="SGY95442.1"/>
    </source>
</evidence>
<dbReference type="STRING" id="80854.MVIS_3068"/>
<dbReference type="PATRIC" id="fig|80854.5.peg.3250"/>